<keyword evidence="3" id="KW-1185">Reference proteome</keyword>
<evidence type="ECO:0008006" key="4">
    <source>
        <dbReference type="Google" id="ProtNLM"/>
    </source>
</evidence>
<proteinExistence type="predicted"/>
<sequence length="465" mass="51740">MKDKREISPISSYTEKNSAISYKTYEIEAEMLKGAKQSDFEISIEEDKEYREFPPNLKYIDSFVDKSTGMSGSAFLDTNTNRVTIGFAGTNVDNKLDLIKDVGADINIGLGMVDAADPYFVEANKFVEKIKKNHEIEGFTGHSKGGRDAAVLGIEHNVDSIVEFNAATTHVTNTTVANKLNQDLIASMIEGYSPYLTSPIIGLSSYQSMLDTKIGPKNSIHEFIKMTIFDSKAKDFNGEITHFRNNDDPLSLGLMLLGGKYYGEDVVLGSGSHSLSSMLTYEKQLEIKKKLNKYPFDKSLKNKHKEVHDTTQKRLEKIDALRANMVRTNGGGLSSSQEKLIESAIALTLIKGLNDLLDAEIQLLCKEYQSAIEDLGVLWQDTKHKGQEVAHGLLTDDEIIEALREGGATEQSIFNEPKETIKTKEAKLKEVRQKYDDLVTKMENAINEIVNNDQNLAQQLGVMSS</sequence>
<dbReference type="Gene3D" id="3.40.50.1820">
    <property type="entry name" value="alpha/beta hydrolase"/>
    <property type="match status" value="1"/>
</dbReference>
<dbReference type="SUPFAM" id="SSF53474">
    <property type="entry name" value="alpha/beta-Hydrolases"/>
    <property type="match status" value="1"/>
</dbReference>
<accession>A0ABY3PD56</accession>
<evidence type="ECO:0000256" key="1">
    <source>
        <dbReference type="SAM" id="Coils"/>
    </source>
</evidence>
<dbReference type="RefSeq" id="WP_229292768.1">
    <property type="nucleotide sequence ID" value="NZ_CP086654.1"/>
</dbReference>
<evidence type="ECO:0000313" key="3">
    <source>
        <dbReference type="Proteomes" id="UP001197626"/>
    </source>
</evidence>
<dbReference type="EMBL" id="CP086654">
    <property type="protein sequence ID" value="UEX90272.1"/>
    <property type="molecule type" value="Genomic_DNA"/>
</dbReference>
<keyword evidence="1" id="KW-0175">Coiled coil</keyword>
<reference evidence="2 3" key="1">
    <citation type="journal article" date="2022" name="Pathogens">
        <title>Staphylococcus ratti sp. nov. Isolated from a Lab Rat.</title>
        <authorList>
            <person name="Kovarovic V."/>
            <person name="Sedlacek I."/>
            <person name="Petras P."/>
            <person name="Kralova S."/>
            <person name="Maslanova I."/>
            <person name="Svec P."/>
            <person name="Neumann-Schaal M."/>
            <person name="Botka T."/>
            <person name="Gelbicova T."/>
            <person name="Stankova E."/>
            <person name="Doskar J."/>
            <person name="Pantucek R."/>
        </authorList>
    </citation>
    <scope>NUCLEOTIDE SEQUENCE [LARGE SCALE GENOMIC DNA]</scope>
    <source>
        <strain evidence="2 3">CCM 9025</strain>
    </source>
</reference>
<gene>
    <name evidence="2" type="ORF">LN051_00950</name>
</gene>
<dbReference type="Proteomes" id="UP001197626">
    <property type="component" value="Chromosome"/>
</dbReference>
<protein>
    <recommendedName>
        <fullName evidence="4">Lipase</fullName>
    </recommendedName>
</protein>
<evidence type="ECO:0000313" key="2">
    <source>
        <dbReference type="EMBL" id="UEX90272.1"/>
    </source>
</evidence>
<name>A0ABY3PD56_9STAP</name>
<feature type="coiled-coil region" evidence="1">
    <location>
        <begin position="421"/>
        <end position="448"/>
    </location>
</feature>
<organism evidence="2 3">
    <name type="scientific">Staphylococcus ratti</name>
    <dbReference type="NCBI Taxonomy" id="2892440"/>
    <lineage>
        <taxon>Bacteria</taxon>
        <taxon>Bacillati</taxon>
        <taxon>Bacillota</taxon>
        <taxon>Bacilli</taxon>
        <taxon>Bacillales</taxon>
        <taxon>Staphylococcaceae</taxon>
        <taxon>Staphylococcus</taxon>
    </lineage>
</organism>
<dbReference type="InterPro" id="IPR029058">
    <property type="entry name" value="AB_hydrolase_fold"/>
</dbReference>